<comment type="caution">
    <text evidence="1">The sequence shown here is derived from an EMBL/GenBank/DDBJ whole genome shotgun (WGS) entry which is preliminary data.</text>
</comment>
<evidence type="ECO:0000313" key="1">
    <source>
        <dbReference type="EMBL" id="PNQ94505.1"/>
    </source>
</evidence>
<organism evidence="1 2">
    <name type="scientific">Pseudomonas gingeri NCPPB 3146 = LMG 5327</name>
    <dbReference type="NCBI Taxonomy" id="707248"/>
    <lineage>
        <taxon>Bacteria</taxon>
        <taxon>Pseudomonadati</taxon>
        <taxon>Pseudomonadota</taxon>
        <taxon>Gammaproteobacteria</taxon>
        <taxon>Pseudomonadales</taxon>
        <taxon>Pseudomonadaceae</taxon>
        <taxon>Pseudomonas</taxon>
    </lineage>
</organism>
<sequence length="77" mass="8359">MGILPGANGVWGLDESGRHIARRFFVQSWRTQSRPVLLDLEALRTARAGHWAALVTVSEYLMQGRASGRKPGGNAGV</sequence>
<name>A0ABX4YC37_9PSED</name>
<evidence type="ECO:0000313" key="2">
    <source>
        <dbReference type="Proteomes" id="UP000236232"/>
    </source>
</evidence>
<reference evidence="1 2" key="1">
    <citation type="submission" date="2018-01" db="EMBL/GenBank/DDBJ databases">
        <title>Draft Genome Sequence of Pseudomonas gingeri NCPPB 3146 (LMG 5327), a White Line Reaction Producer.</title>
        <authorList>
            <person name="Rokni-Zadeh H."/>
            <person name="Bahrami T."/>
            <person name="Zarvandi S."/>
            <person name="Changi-Ashtiani M."/>
            <person name="De Mot R."/>
        </authorList>
    </citation>
    <scope>NUCLEOTIDE SEQUENCE [LARGE SCALE GENOMIC DNA]</scope>
    <source>
        <strain evidence="2">NCPPB 3146 \ LMG 5327</strain>
    </source>
</reference>
<proteinExistence type="predicted"/>
<keyword evidence="2" id="KW-1185">Reference proteome</keyword>
<dbReference type="Proteomes" id="UP000236232">
    <property type="component" value="Unassembled WGS sequence"/>
</dbReference>
<gene>
    <name evidence="1" type="ORF">CCU68_00825</name>
</gene>
<protein>
    <submittedName>
        <fullName evidence="1">Uncharacterized protein</fullName>
    </submittedName>
</protein>
<accession>A0ABX4YC37</accession>
<dbReference type="EMBL" id="POWE01000011">
    <property type="protein sequence ID" value="PNQ94505.1"/>
    <property type="molecule type" value="Genomic_DNA"/>
</dbReference>